<protein>
    <recommendedName>
        <fullName evidence="1">F-box domain-containing protein</fullName>
    </recommendedName>
</protein>
<name>A0A8H3GBX4_9AGAM</name>
<dbReference type="Gene3D" id="1.20.1280.50">
    <property type="match status" value="1"/>
</dbReference>
<gene>
    <name evidence="2" type="ORF">RDB_LOCUS104571</name>
</gene>
<comment type="caution">
    <text evidence="2">The sequence shown here is derived from an EMBL/GenBank/DDBJ whole genome shotgun (WGS) entry which is preliminary data.</text>
</comment>
<dbReference type="CDD" id="cd09917">
    <property type="entry name" value="F-box_SF"/>
    <property type="match status" value="1"/>
</dbReference>
<evidence type="ECO:0000313" key="2">
    <source>
        <dbReference type="EMBL" id="CAE6443413.1"/>
    </source>
</evidence>
<dbReference type="Pfam" id="PF00646">
    <property type="entry name" value="F-box"/>
    <property type="match status" value="1"/>
</dbReference>
<dbReference type="SUPFAM" id="SSF81383">
    <property type="entry name" value="F-box domain"/>
    <property type="match status" value="1"/>
</dbReference>
<reference evidence="2" key="1">
    <citation type="submission" date="2021-01" db="EMBL/GenBank/DDBJ databases">
        <authorList>
            <person name="Kaushik A."/>
        </authorList>
    </citation>
    <scope>NUCLEOTIDE SEQUENCE</scope>
    <source>
        <strain evidence="2">AG3-T5</strain>
    </source>
</reference>
<sequence>MFTNLPIDCLIHILSFLSPSDLEICKLVSRTWHSTISNCLLLQYKVLLDYLGYVATRNTGSPSLELKVGALRERRMRMNQRRLTQSATVHLEYHHGIAHTHLSRGVITAANTLFTTALTLQLHRLSSINKGVDYECSLYTDRTQLVGYTNLVKVEAALDLLILVQFKNDNAMEFHMRSLKSGLPHPNASRPTIANSVADIAFPKVFTHSIEILNQRIVHSGQSNDRFTPLLTVWDWTTGDLVTSTPVPGPAYAFVSNNIFIVASNQIPRDGEHILLSLSVFTLEGVLPGEAARLVAMLCLPKTDCPSYLDFEFYHAPPIFPDTHESHARAKVFNLDENSHHLALRLTTALTPDIRNKSAGILFIHSSGLRKLAERLSTASQSPVFVQWHNWGFMTCWLEVEPPTPWRCIYGHRVAFLRIDSSAGDCEILVYDVRVARPVRSRKGTDWDLTGELDAMDQLFNVSGKPTRHPALVSSFWIGTDVLPKGRASDYQLDVMIDDEHVILLKRGQDRVAPNPSIHIYDFSIPEATILYMLFEVEALILQPTFYQLVRFKVRTIKS</sequence>
<proteinExistence type="predicted"/>
<dbReference type="PROSITE" id="PS50181">
    <property type="entry name" value="FBOX"/>
    <property type="match status" value="1"/>
</dbReference>
<organism evidence="2 3">
    <name type="scientific">Rhizoctonia solani</name>
    <dbReference type="NCBI Taxonomy" id="456999"/>
    <lineage>
        <taxon>Eukaryota</taxon>
        <taxon>Fungi</taxon>
        <taxon>Dikarya</taxon>
        <taxon>Basidiomycota</taxon>
        <taxon>Agaricomycotina</taxon>
        <taxon>Agaricomycetes</taxon>
        <taxon>Cantharellales</taxon>
        <taxon>Ceratobasidiaceae</taxon>
        <taxon>Rhizoctonia</taxon>
    </lineage>
</organism>
<evidence type="ECO:0000313" key="3">
    <source>
        <dbReference type="Proteomes" id="UP000663841"/>
    </source>
</evidence>
<dbReference type="Proteomes" id="UP000663841">
    <property type="component" value="Unassembled WGS sequence"/>
</dbReference>
<dbReference type="EMBL" id="CAJMWW010000102">
    <property type="protein sequence ID" value="CAE6443413.1"/>
    <property type="molecule type" value="Genomic_DNA"/>
</dbReference>
<accession>A0A8H3GBX4</accession>
<evidence type="ECO:0000259" key="1">
    <source>
        <dbReference type="PROSITE" id="PS50181"/>
    </source>
</evidence>
<dbReference type="AlphaFoldDB" id="A0A8H3GBX4"/>
<dbReference type="SMART" id="SM00256">
    <property type="entry name" value="FBOX"/>
    <property type="match status" value="1"/>
</dbReference>
<dbReference type="InterPro" id="IPR036047">
    <property type="entry name" value="F-box-like_dom_sf"/>
</dbReference>
<dbReference type="InterPro" id="IPR001810">
    <property type="entry name" value="F-box_dom"/>
</dbReference>
<feature type="domain" description="F-box" evidence="1">
    <location>
        <begin position="1"/>
        <end position="47"/>
    </location>
</feature>